<feature type="compositionally biased region" description="Low complexity" evidence="1">
    <location>
        <begin position="85"/>
        <end position="101"/>
    </location>
</feature>
<name>A0A8S1VDS9_PAROT</name>
<comment type="caution">
    <text evidence="2">The sequence shown here is derived from an EMBL/GenBank/DDBJ whole genome shotgun (WGS) entry which is preliminary data.</text>
</comment>
<proteinExistence type="predicted"/>
<feature type="region of interest" description="Disordered" evidence="1">
    <location>
        <begin position="67"/>
        <end position="106"/>
    </location>
</feature>
<dbReference type="OMA" id="YYNICQN"/>
<dbReference type="AlphaFoldDB" id="A0A8S1VDS9"/>
<feature type="compositionally biased region" description="Basic residues" evidence="1">
    <location>
        <begin position="67"/>
        <end position="81"/>
    </location>
</feature>
<reference evidence="2" key="1">
    <citation type="submission" date="2021-01" db="EMBL/GenBank/DDBJ databases">
        <authorList>
            <consortium name="Genoscope - CEA"/>
            <person name="William W."/>
        </authorList>
    </citation>
    <scope>NUCLEOTIDE SEQUENCE</scope>
</reference>
<dbReference type="EMBL" id="CAJJDP010000062">
    <property type="protein sequence ID" value="CAD8174069.1"/>
    <property type="molecule type" value="Genomic_DNA"/>
</dbReference>
<evidence type="ECO:0000313" key="3">
    <source>
        <dbReference type="Proteomes" id="UP000683925"/>
    </source>
</evidence>
<sequence length="224" mass="27034">MSSGQFDDLLIPGFYTENDQSSNSNSDESQDSHENRNIIRLSFSKIFGKKGINDKKKQTKNLSQIKKVKPLNKTHKQKHSHKNDFQQVDQKQDQFQKQQSYSDDKNECQNLMEKRLSENKKSKYIYPGETKNMYYNICQNLKHFIQFNFDEQYQSQDTLKKFLESPKRLGYFEFKRMLKESSMLQQITRIFFAQFGWARFFILNNRVDLDQYFRYKPAFLIDKW</sequence>
<dbReference type="OrthoDB" id="10399508at2759"/>
<protein>
    <submittedName>
        <fullName evidence="2">Uncharacterized protein</fullName>
    </submittedName>
</protein>
<accession>A0A8S1VDS9</accession>
<feature type="compositionally biased region" description="Low complexity" evidence="1">
    <location>
        <begin position="17"/>
        <end position="27"/>
    </location>
</feature>
<organism evidence="2 3">
    <name type="scientific">Paramecium octaurelia</name>
    <dbReference type="NCBI Taxonomy" id="43137"/>
    <lineage>
        <taxon>Eukaryota</taxon>
        <taxon>Sar</taxon>
        <taxon>Alveolata</taxon>
        <taxon>Ciliophora</taxon>
        <taxon>Intramacronucleata</taxon>
        <taxon>Oligohymenophorea</taxon>
        <taxon>Peniculida</taxon>
        <taxon>Parameciidae</taxon>
        <taxon>Paramecium</taxon>
    </lineage>
</organism>
<keyword evidence="3" id="KW-1185">Reference proteome</keyword>
<gene>
    <name evidence="2" type="ORF">POCTA_138.1.T0630092</name>
</gene>
<dbReference type="Proteomes" id="UP000683925">
    <property type="component" value="Unassembled WGS sequence"/>
</dbReference>
<feature type="region of interest" description="Disordered" evidence="1">
    <location>
        <begin position="1"/>
        <end position="37"/>
    </location>
</feature>
<evidence type="ECO:0000256" key="1">
    <source>
        <dbReference type="SAM" id="MobiDB-lite"/>
    </source>
</evidence>
<evidence type="ECO:0000313" key="2">
    <source>
        <dbReference type="EMBL" id="CAD8174069.1"/>
    </source>
</evidence>